<sequence>MLTHVLKHFGRTNPDYGDSEVETWEQDYEVLRDGAR</sequence>
<evidence type="ECO:0000313" key="1">
    <source>
        <dbReference type="EMBL" id="TCK27182.1"/>
    </source>
</evidence>
<dbReference type="AlphaFoldDB" id="A0A4R1IA34"/>
<proteinExistence type="predicted"/>
<accession>A0A4R1IA34</accession>
<reference evidence="1 2" key="1">
    <citation type="submission" date="2019-03" db="EMBL/GenBank/DDBJ databases">
        <title>Sequencing the genomes of 1000 actinobacteria strains.</title>
        <authorList>
            <person name="Klenk H.-P."/>
        </authorList>
    </citation>
    <scope>NUCLEOTIDE SEQUENCE [LARGE SCALE GENOMIC DNA]</scope>
    <source>
        <strain evidence="1 2">DSM 44969</strain>
    </source>
</reference>
<evidence type="ECO:0000313" key="2">
    <source>
        <dbReference type="Proteomes" id="UP000295560"/>
    </source>
</evidence>
<gene>
    <name evidence="1" type="ORF">EV378_3046</name>
</gene>
<dbReference type="EMBL" id="SMFZ01000001">
    <property type="protein sequence ID" value="TCK27182.1"/>
    <property type="molecule type" value="Genomic_DNA"/>
</dbReference>
<dbReference type="Proteomes" id="UP000295560">
    <property type="component" value="Unassembled WGS sequence"/>
</dbReference>
<protein>
    <submittedName>
        <fullName evidence="1">Uncharacterized protein</fullName>
    </submittedName>
</protein>
<comment type="caution">
    <text evidence="1">The sequence shown here is derived from an EMBL/GenBank/DDBJ whole genome shotgun (WGS) entry which is preliminary data.</text>
</comment>
<name>A0A4R1IA34_PSEEN</name>
<organism evidence="1 2">
    <name type="scientific">Pseudonocardia endophytica</name>
    <dbReference type="NCBI Taxonomy" id="401976"/>
    <lineage>
        <taxon>Bacteria</taxon>
        <taxon>Bacillati</taxon>
        <taxon>Actinomycetota</taxon>
        <taxon>Actinomycetes</taxon>
        <taxon>Pseudonocardiales</taxon>
        <taxon>Pseudonocardiaceae</taxon>
        <taxon>Pseudonocardia</taxon>
    </lineage>
</organism>
<keyword evidence="2" id="KW-1185">Reference proteome</keyword>